<evidence type="ECO:0000256" key="1">
    <source>
        <dbReference type="PROSITE-ProRule" id="PRU00266"/>
    </source>
</evidence>
<dbReference type="SUPFAM" id="SSF54768">
    <property type="entry name" value="dsRNA-binding domain-like"/>
    <property type="match status" value="1"/>
</dbReference>
<gene>
    <name evidence="4" type="ORF">ASTO00021_LOCUS7566</name>
</gene>
<name>A0A7S3LPL1_9STRA</name>
<proteinExistence type="predicted"/>
<dbReference type="SMART" id="SM00358">
    <property type="entry name" value="DSRM"/>
    <property type="match status" value="2"/>
</dbReference>
<sequence length="323" mass="37090">MLVESDIDIDGDSTVSCALAIIGAAFVDGSYELAEKMVNKWLFKDLFEHYEENKELLFSAPLSEELQGPNPKAQLNSFFTKFPGQYKPNYLLKIASTNSAGLKRTQFVFSLGIEDYHVPTKRIDNLAPGMGISQRAAHEDAARNFIKILEHDERNIVKRLTYIKSTEEERLEHQQIKIESGMKIKKEEATSKNKTKDDDQESDDDDTVAEQSPSYQPASPPYEELAHLWEYDYEDKYRIKLQNDNCILKNINELCRRYLSVEKLDWEEWDNGEPHQRSFTAKLTILGKVYAIAKGNSKKGAKKKAALEAYPKLFHQRTDNSDH</sequence>
<dbReference type="EMBL" id="HBIN01010133">
    <property type="protein sequence ID" value="CAE0437309.1"/>
    <property type="molecule type" value="Transcribed_RNA"/>
</dbReference>
<reference evidence="4" key="1">
    <citation type="submission" date="2021-01" db="EMBL/GenBank/DDBJ databases">
        <authorList>
            <person name="Corre E."/>
            <person name="Pelletier E."/>
            <person name="Niang G."/>
            <person name="Scheremetjew M."/>
            <person name="Finn R."/>
            <person name="Kale V."/>
            <person name="Holt S."/>
            <person name="Cochrane G."/>
            <person name="Meng A."/>
            <person name="Brown T."/>
            <person name="Cohen L."/>
        </authorList>
    </citation>
    <scope>NUCLEOTIDE SEQUENCE</scope>
    <source>
        <strain evidence="4">GSBS06</strain>
    </source>
</reference>
<organism evidence="4">
    <name type="scientific">Aplanochytrium stocchinoi</name>
    <dbReference type="NCBI Taxonomy" id="215587"/>
    <lineage>
        <taxon>Eukaryota</taxon>
        <taxon>Sar</taxon>
        <taxon>Stramenopiles</taxon>
        <taxon>Bigyra</taxon>
        <taxon>Labyrinthulomycetes</taxon>
        <taxon>Thraustochytrida</taxon>
        <taxon>Thraustochytriidae</taxon>
        <taxon>Aplanochytrium</taxon>
    </lineage>
</organism>
<dbReference type="AlphaFoldDB" id="A0A7S3LPL1"/>
<protein>
    <recommendedName>
        <fullName evidence="3">DRBM domain-containing protein</fullName>
    </recommendedName>
</protein>
<dbReference type="Gene3D" id="3.30.160.20">
    <property type="match status" value="1"/>
</dbReference>
<feature type="compositionally biased region" description="Basic and acidic residues" evidence="2">
    <location>
        <begin position="182"/>
        <end position="197"/>
    </location>
</feature>
<feature type="domain" description="DRBM" evidence="3">
    <location>
        <begin position="258"/>
        <end position="315"/>
    </location>
</feature>
<dbReference type="GO" id="GO:0003723">
    <property type="term" value="F:RNA binding"/>
    <property type="evidence" value="ECO:0007669"/>
    <property type="project" value="UniProtKB-UniRule"/>
</dbReference>
<accession>A0A7S3LPL1</accession>
<evidence type="ECO:0000256" key="2">
    <source>
        <dbReference type="SAM" id="MobiDB-lite"/>
    </source>
</evidence>
<keyword evidence="1" id="KW-0694">RNA-binding</keyword>
<evidence type="ECO:0000313" key="4">
    <source>
        <dbReference type="EMBL" id="CAE0437309.1"/>
    </source>
</evidence>
<evidence type="ECO:0000259" key="3">
    <source>
        <dbReference type="PROSITE" id="PS50137"/>
    </source>
</evidence>
<dbReference type="Pfam" id="PF00035">
    <property type="entry name" value="dsrm"/>
    <property type="match status" value="1"/>
</dbReference>
<feature type="region of interest" description="Disordered" evidence="2">
    <location>
        <begin position="182"/>
        <end position="221"/>
    </location>
</feature>
<feature type="domain" description="DRBM" evidence="3">
    <location>
        <begin position="70"/>
        <end position="151"/>
    </location>
</feature>
<dbReference type="PROSITE" id="PS50137">
    <property type="entry name" value="DS_RBD"/>
    <property type="match status" value="2"/>
</dbReference>
<feature type="compositionally biased region" description="Low complexity" evidence="2">
    <location>
        <begin position="209"/>
        <end position="221"/>
    </location>
</feature>
<dbReference type="InterPro" id="IPR014720">
    <property type="entry name" value="dsRBD_dom"/>
</dbReference>
<feature type="compositionally biased region" description="Acidic residues" evidence="2">
    <location>
        <begin position="198"/>
        <end position="208"/>
    </location>
</feature>